<evidence type="ECO:0000313" key="2">
    <source>
        <dbReference type="Proteomes" id="UP000829354"/>
    </source>
</evidence>
<dbReference type="EMBL" id="CP092624">
    <property type="protein sequence ID" value="UMM37887.1"/>
    <property type="molecule type" value="Genomic_DNA"/>
</dbReference>
<proteinExistence type="predicted"/>
<dbReference type="InterPro" id="IPR007767">
    <property type="entry name" value="DUF684"/>
</dbReference>
<keyword evidence="2" id="KW-1185">Reference proteome</keyword>
<dbReference type="Pfam" id="PF05075">
    <property type="entry name" value="DUF684"/>
    <property type="match status" value="1"/>
</dbReference>
<dbReference type="AlphaFoldDB" id="A0AAE9F8D8"/>
<accession>A0AAE9F8D8</accession>
<evidence type="ECO:0000313" key="1">
    <source>
        <dbReference type="EMBL" id="UMM37887.1"/>
    </source>
</evidence>
<protein>
    <submittedName>
        <fullName evidence="1">Uncharacterized protein</fullName>
    </submittedName>
</protein>
<name>A0AAE9F8D8_CAEBR</name>
<sequence length="427" mass="48765">MSTDNVNKVIDLTQEFLENGKFIFKNVAEALGDIAGVGGLLKALMAFAPEEKDPVMEKLDDLEKKIDTLADKMNLKFGDMKAFITEMNFQDEVITPTSKLTKYMADCLTNPAPEAFENFRKAYDKNSLLDLAYSVLSLLEGPTTNPLKMAMDADNLKTRSTFDKWHDIINGVLGQFLFLEGFASGLLKESNTYDSERLSSRGQKLFETIENWREAYKKDLSYWTALPKYLGEYQDTHEHLNNSQKADELKNILNNILTNDAFYLAVFNDEGYDDFNYAIDTNVEGQLIESYKRGKCSVIVYRSTQANSVGSEKLEQMKQEVKTLENGKIPTRIHYKGYPKTLFDNPIHNAGFICMIGFIGEETRAANCPRLADGPGYWLTATTAPDERDQKTYRRLIISENFTLKPTYLFWGFLKITHMCNFPFINW</sequence>
<reference evidence="1 2" key="1">
    <citation type="submission" date="2022-04" db="EMBL/GenBank/DDBJ databases">
        <title>Chromosome-level reference genomes for two strains of Caenorhabditis briggsae: an improved platform for comparative genomics.</title>
        <authorList>
            <person name="Stevens L."/>
            <person name="Andersen E."/>
        </authorList>
    </citation>
    <scope>NUCLEOTIDE SEQUENCE [LARGE SCALE GENOMIC DNA]</scope>
    <source>
        <strain evidence="1">VX34</strain>
        <tissue evidence="1">Whole-organism</tissue>
    </source>
</reference>
<organism evidence="1 2">
    <name type="scientific">Caenorhabditis briggsae</name>
    <dbReference type="NCBI Taxonomy" id="6238"/>
    <lineage>
        <taxon>Eukaryota</taxon>
        <taxon>Metazoa</taxon>
        <taxon>Ecdysozoa</taxon>
        <taxon>Nematoda</taxon>
        <taxon>Chromadorea</taxon>
        <taxon>Rhabditida</taxon>
        <taxon>Rhabditina</taxon>
        <taxon>Rhabditomorpha</taxon>
        <taxon>Rhabditoidea</taxon>
        <taxon>Rhabditidae</taxon>
        <taxon>Peloderinae</taxon>
        <taxon>Caenorhabditis</taxon>
    </lineage>
</organism>
<gene>
    <name evidence="1" type="ORF">L5515_009510</name>
</gene>
<dbReference type="Proteomes" id="UP000829354">
    <property type="component" value="Chromosome V"/>
</dbReference>
<dbReference type="PANTHER" id="PTHR31464">
    <property type="entry name" value="PROTEIN CBG01266"/>
    <property type="match status" value="1"/>
</dbReference>
<dbReference type="PANTHER" id="PTHR31464:SF3">
    <property type="entry name" value="AAA DOMAIN-CONTAINING PROTEIN-RELATED"/>
    <property type="match status" value="1"/>
</dbReference>